<keyword evidence="1" id="KW-0732">Signal</keyword>
<name>A0A5E4YNM1_9BURK</name>
<organism evidence="2 3">
    <name type="scientific">Pandoraea terrae</name>
    <dbReference type="NCBI Taxonomy" id="1537710"/>
    <lineage>
        <taxon>Bacteria</taxon>
        <taxon>Pseudomonadati</taxon>
        <taxon>Pseudomonadota</taxon>
        <taxon>Betaproteobacteria</taxon>
        <taxon>Burkholderiales</taxon>
        <taxon>Burkholderiaceae</taxon>
        <taxon>Pandoraea</taxon>
    </lineage>
</organism>
<feature type="chain" id="PRO_5022709525" evidence="1">
    <location>
        <begin position="19"/>
        <end position="192"/>
    </location>
</feature>
<dbReference type="PROSITE" id="PS51257">
    <property type="entry name" value="PROKAR_LIPOPROTEIN"/>
    <property type="match status" value="1"/>
</dbReference>
<reference evidence="2 3" key="1">
    <citation type="submission" date="2019-08" db="EMBL/GenBank/DDBJ databases">
        <authorList>
            <person name="Peeters C."/>
        </authorList>
    </citation>
    <scope>NUCLEOTIDE SEQUENCE [LARGE SCALE GENOMIC DNA]</scope>
    <source>
        <strain evidence="2 3">LMG 30175</strain>
    </source>
</reference>
<protein>
    <submittedName>
        <fullName evidence="2">Uncharacterized protein</fullName>
    </submittedName>
</protein>
<dbReference type="AlphaFoldDB" id="A0A5E4YNM1"/>
<feature type="signal peptide" evidence="1">
    <location>
        <begin position="1"/>
        <end position="18"/>
    </location>
</feature>
<dbReference type="Proteomes" id="UP000414233">
    <property type="component" value="Unassembled WGS sequence"/>
</dbReference>
<evidence type="ECO:0000313" key="2">
    <source>
        <dbReference type="EMBL" id="VVE50391.1"/>
    </source>
</evidence>
<sequence>MRLPVAAVAVVLPPPMLAALLAAVAAAVAACPALAVERGARLASEQVSMPVRRAMPALAATEVLTPRTTWEVVAALPTAVQGASALQTIRAAATGGLPTMAPSRLAAAVAAVAGIAPGAPVAVRRAASSTRLAQPSMWLATRSSATTWAQAVAAAAGADWEAATQTAVRVAWAWVPSGTRALCTSRLRPMRR</sequence>
<gene>
    <name evidence="2" type="ORF">PTE30175_04552</name>
</gene>
<proteinExistence type="predicted"/>
<evidence type="ECO:0000313" key="3">
    <source>
        <dbReference type="Proteomes" id="UP000414233"/>
    </source>
</evidence>
<keyword evidence="3" id="KW-1185">Reference proteome</keyword>
<dbReference type="EMBL" id="CABPRZ010000025">
    <property type="protein sequence ID" value="VVE50391.1"/>
    <property type="molecule type" value="Genomic_DNA"/>
</dbReference>
<evidence type="ECO:0000256" key="1">
    <source>
        <dbReference type="SAM" id="SignalP"/>
    </source>
</evidence>
<accession>A0A5E4YNM1</accession>